<dbReference type="PANTHER" id="PTHR45663:SF11">
    <property type="entry name" value="GEO12009P1"/>
    <property type="match status" value="1"/>
</dbReference>
<keyword evidence="3" id="KW-1185">Reference proteome</keyword>
<dbReference type="RefSeq" id="WP_085283468.1">
    <property type="nucleotide sequence ID" value="NZ_FOBI01000002.1"/>
</dbReference>
<dbReference type="AlphaFoldDB" id="A0A1H7JLM6"/>
<dbReference type="PROSITE" id="PS51352">
    <property type="entry name" value="THIOREDOXIN_2"/>
    <property type="match status" value="1"/>
</dbReference>
<evidence type="ECO:0000313" key="2">
    <source>
        <dbReference type="EMBL" id="SEK74767.1"/>
    </source>
</evidence>
<dbReference type="SUPFAM" id="SSF52833">
    <property type="entry name" value="Thioredoxin-like"/>
    <property type="match status" value="1"/>
</dbReference>
<dbReference type="Gene3D" id="3.40.30.10">
    <property type="entry name" value="Glutaredoxin"/>
    <property type="match status" value="1"/>
</dbReference>
<accession>A0A1H7JLM6</accession>
<organism evidence="2 3">
    <name type="scientific">Colwellia chukchiensis</name>
    <dbReference type="NCBI Taxonomy" id="641665"/>
    <lineage>
        <taxon>Bacteria</taxon>
        <taxon>Pseudomonadati</taxon>
        <taxon>Pseudomonadota</taxon>
        <taxon>Gammaproteobacteria</taxon>
        <taxon>Alteromonadales</taxon>
        <taxon>Colwelliaceae</taxon>
        <taxon>Colwellia</taxon>
    </lineage>
</organism>
<reference evidence="3" key="1">
    <citation type="submission" date="2016-10" db="EMBL/GenBank/DDBJ databases">
        <authorList>
            <person name="Varghese N."/>
            <person name="Submissions S."/>
        </authorList>
    </citation>
    <scope>NUCLEOTIDE SEQUENCE [LARGE SCALE GENOMIC DNA]</scope>
    <source>
        <strain evidence="3">CGMCC 1.9127</strain>
    </source>
</reference>
<name>A0A1H7JLM6_9GAMM</name>
<dbReference type="Pfam" id="PF00085">
    <property type="entry name" value="Thioredoxin"/>
    <property type="match status" value="1"/>
</dbReference>
<dbReference type="STRING" id="641665.GCA_002104455_01673"/>
<dbReference type="OrthoDB" id="9790390at2"/>
<evidence type="ECO:0000259" key="1">
    <source>
        <dbReference type="PROSITE" id="PS51352"/>
    </source>
</evidence>
<dbReference type="Pfam" id="PF14559">
    <property type="entry name" value="TPR_19"/>
    <property type="match status" value="1"/>
</dbReference>
<dbReference type="InterPro" id="IPR036249">
    <property type="entry name" value="Thioredoxin-like_sf"/>
</dbReference>
<dbReference type="Gene3D" id="1.25.40.10">
    <property type="entry name" value="Tetratricopeptide repeat domain"/>
    <property type="match status" value="2"/>
</dbReference>
<dbReference type="InterPro" id="IPR011990">
    <property type="entry name" value="TPR-like_helical_dom_sf"/>
</dbReference>
<dbReference type="GO" id="GO:0005737">
    <property type="term" value="C:cytoplasm"/>
    <property type="evidence" value="ECO:0007669"/>
    <property type="project" value="TreeGrafter"/>
</dbReference>
<dbReference type="Proteomes" id="UP000199297">
    <property type="component" value="Unassembled WGS sequence"/>
</dbReference>
<dbReference type="PANTHER" id="PTHR45663">
    <property type="entry name" value="GEO12009P1"/>
    <property type="match status" value="1"/>
</dbReference>
<proteinExistence type="predicted"/>
<dbReference type="CDD" id="cd02956">
    <property type="entry name" value="ybbN"/>
    <property type="match status" value="1"/>
</dbReference>
<protein>
    <submittedName>
        <fullName evidence="2">Putative thioredoxin</fullName>
    </submittedName>
</protein>
<gene>
    <name evidence="2" type="ORF">SAMN05216262_102261</name>
</gene>
<feature type="domain" description="Thioredoxin" evidence="1">
    <location>
        <begin position="1"/>
        <end position="110"/>
    </location>
</feature>
<evidence type="ECO:0000313" key="3">
    <source>
        <dbReference type="Proteomes" id="UP000199297"/>
    </source>
</evidence>
<dbReference type="GO" id="GO:0015035">
    <property type="term" value="F:protein-disulfide reductase activity"/>
    <property type="evidence" value="ECO:0007669"/>
    <property type="project" value="TreeGrafter"/>
</dbReference>
<dbReference type="EMBL" id="FOBI01000002">
    <property type="protein sequence ID" value="SEK74767.1"/>
    <property type="molecule type" value="Genomic_DNA"/>
</dbReference>
<dbReference type="SUPFAM" id="SSF48452">
    <property type="entry name" value="TPR-like"/>
    <property type="match status" value="1"/>
</dbReference>
<dbReference type="Pfam" id="PF14561">
    <property type="entry name" value="TPR_20"/>
    <property type="match status" value="1"/>
</dbReference>
<dbReference type="GO" id="GO:0006950">
    <property type="term" value="P:response to stress"/>
    <property type="evidence" value="ECO:0007669"/>
    <property type="project" value="UniProtKB-ARBA"/>
</dbReference>
<sequence>MTNSLAITLENFQQVILEQSKNQLVLVGFWAQSIPESVELRDKLATALANHSDTMVFATVDCESQGQIAQQFGIQGLPTAVLVKDGQPLDGLSGPQTDESIDEFLTKYLPKPQDLLLAQAQALVAENNIAAAFPIINQAYQLDSERADIKLVLANVYIQTGKIADAETLLNSIKMIDQDSEYKSLMAKLELAAQAADSPEIQALEQELKADPENIALQHKLAAQYSQVNRNEDALAILFQLVQKDGADTTSKDLLLDVLKSLPDGDALASQYRRKLYTLMY</sequence>
<dbReference type="InterPro" id="IPR013766">
    <property type="entry name" value="Thioredoxin_domain"/>
</dbReference>